<dbReference type="RefSeq" id="WP_248823242.1">
    <property type="nucleotide sequence ID" value="NZ_JALKFT010000002.1"/>
</dbReference>
<dbReference type="Gene3D" id="3.30.70.2520">
    <property type="match status" value="1"/>
</dbReference>
<dbReference type="Pfam" id="PF01565">
    <property type="entry name" value="FAD_binding_4"/>
    <property type="match status" value="1"/>
</dbReference>
<dbReference type="PANTHER" id="PTHR43762:SF1">
    <property type="entry name" value="D-ARABINONO-1,4-LACTONE OXIDASE"/>
    <property type="match status" value="1"/>
</dbReference>
<dbReference type="SUPFAM" id="SSF56176">
    <property type="entry name" value="FAD-binding/transporter-associated domain-like"/>
    <property type="match status" value="1"/>
</dbReference>
<feature type="domain" description="FAD-binding PCMH-type" evidence="2">
    <location>
        <begin position="16"/>
        <end position="181"/>
    </location>
</feature>
<organism evidence="3 4">
    <name type="scientific">Frankia umida</name>
    <dbReference type="NCBI Taxonomy" id="573489"/>
    <lineage>
        <taxon>Bacteria</taxon>
        <taxon>Bacillati</taxon>
        <taxon>Actinomycetota</taxon>
        <taxon>Actinomycetes</taxon>
        <taxon>Frankiales</taxon>
        <taxon>Frankiaceae</taxon>
        <taxon>Frankia</taxon>
    </lineage>
</organism>
<evidence type="ECO:0000259" key="2">
    <source>
        <dbReference type="PROSITE" id="PS51387"/>
    </source>
</evidence>
<dbReference type="InterPro" id="IPR010031">
    <property type="entry name" value="FAD_lactone_oxidase-like"/>
</dbReference>
<dbReference type="InterPro" id="IPR016166">
    <property type="entry name" value="FAD-bd_PCMH"/>
</dbReference>
<dbReference type="InterPro" id="IPR016169">
    <property type="entry name" value="FAD-bd_PCMH_sub2"/>
</dbReference>
<keyword evidence="4" id="KW-1185">Reference proteome</keyword>
<evidence type="ECO:0000313" key="3">
    <source>
        <dbReference type="EMBL" id="MCK9874597.1"/>
    </source>
</evidence>
<dbReference type="InterPro" id="IPR036318">
    <property type="entry name" value="FAD-bd_PCMH-like_sf"/>
</dbReference>
<dbReference type="Gene3D" id="3.30.465.10">
    <property type="match status" value="1"/>
</dbReference>
<dbReference type="Gene3D" id="3.30.43.10">
    <property type="entry name" value="Uridine Diphospho-n-acetylenolpyruvylglucosamine Reductase, domain 2"/>
    <property type="match status" value="1"/>
</dbReference>
<dbReference type="Gene3D" id="3.30.70.2530">
    <property type="match status" value="1"/>
</dbReference>
<gene>
    <name evidence="3" type="ORF">MXD59_02165</name>
</gene>
<proteinExistence type="predicted"/>
<comment type="caution">
    <text evidence="3">The sequence shown here is derived from an EMBL/GenBank/DDBJ whole genome shotgun (WGS) entry which is preliminary data.</text>
</comment>
<dbReference type="InterPro" id="IPR007173">
    <property type="entry name" value="ALO_C"/>
</dbReference>
<dbReference type="PROSITE" id="PS51387">
    <property type="entry name" value="FAD_PCMH"/>
    <property type="match status" value="1"/>
</dbReference>
<dbReference type="EMBL" id="JALKFT010000002">
    <property type="protein sequence ID" value="MCK9874597.1"/>
    <property type="molecule type" value="Genomic_DNA"/>
</dbReference>
<sequence>MSDGAGLEKTNWAGNVVFGASRRVAPTSIEELQVVVAGCGRARPVGTRHSFNTIADTTGTLISTARLPGLIRVDPGAGEVTVSAGTRYATLARELHAQGFALPNLASLPHISVAGACATATHGSGDRNGNLATSVVALELVTATGDLRTLRRGVDPDFAGQVVALGALGVVVAVTLDLVPTFQVRQDVYQGLTRAALLDHVEEIFSAAYSVSAFTDWSSTPSRLWVKRRVVEGTGEADPAPVEMFGARAVHHPAHPVPGLDPVHTTPQLGIPGPWHERLPHFRPGFTPSAGDELQSEYFVARGHAAAAIEAIHRIGDRIRPALQISELRTIAADDLWLSPAYRRDAMSLHFTWLPDEAAVARALAAIEHQLAPFDPRPHWGKVFTLPARTIRASCPRATDFLQLAERHDPTGTFRNPYLARTLGLA</sequence>
<evidence type="ECO:0000256" key="1">
    <source>
        <dbReference type="ARBA" id="ARBA00023002"/>
    </source>
</evidence>
<name>A0ABT0JSS7_9ACTN</name>
<accession>A0ABT0JSS7</accession>
<keyword evidence="1" id="KW-0560">Oxidoreductase</keyword>
<dbReference type="InterPro" id="IPR006094">
    <property type="entry name" value="Oxid_FAD_bind_N"/>
</dbReference>
<evidence type="ECO:0000313" key="4">
    <source>
        <dbReference type="Proteomes" id="UP001201873"/>
    </source>
</evidence>
<dbReference type="InterPro" id="IPR016171">
    <property type="entry name" value="Vanillyl_alc_oxidase_C-sub2"/>
</dbReference>
<protein>
    <submittedName>
        <fullName evidence="3">FAD-binding protein</fullName>
    </submittedName>
</protein>
<reference evidence="3 4" key="1">
    <citation type="submission" date="2022-04" db="EMBL/GenBank/DDBJ databases">
        <title>Genome diversity in the genus Frankia.</title>
        <authorList>
            <person name="Carlos-Shanley C."/>
            <person name="Hahn D."/>
        </authorList>
    </citation>
    <scope>NUCLEOTIDE SEQUENCE [LARGE SCALE GENOMIC DNA]</scope>
    <source>
        <strain evidence="3 4">Ag45/Mut15</strain>
    </source>
</reference>
<dbReference type="PANTHER" id="PTHR43762">
    <property type="entry name" value="L-GULONOLACTONE OXIDASE"/>
    <property type="match status" value="1"/>
</dbReference>
<dbReference type="Proteomes" id="UP001201873">
    <property type="component" value="Unassembled WGS sequence"/>
</dbReference>
<dbReference type="PIRSF" id="PIRSF000136">
    <property type="entry name" value="LGO_GLO"/>
    <property type="match status" value="1"/>
</dbReference>
<dbReference type="Gene3D" id="1.10.45.10">
    <property type="entry name" value="Vanillyl-alcohol Oxidase, Chain A, domain 4"/>
    <property type="match status" value="1"/>
</dbReference>
<dbReference type="Pfam" id="PF04030">
    <property type="entry name" value="ALO"/>
    <property type="match status" value="1"/>
</dbReference>
<dbReference type="InterPro" id="IPR016167">
    <property type="entry name" value="FAD-bd_PCMH_sub1"/>
</dbReference>